<proteinExistence type="predicted"/>
<dbReference type="EMBL" id="CP003273">
    <property type="protein sequence ID" value="AGL01463.1"/>
    <property type="molecule type" value="Genomic_DNA"/>
</dbReference>
<dbReference type="Proteomes" id="UP000013520">
    <property type="component" value="Chromosome"/>
</dbReference>
<dbReference type="OrthoDB" id="9780707at2"/>
<reference evidence="4 5" key="1">
    <citation type="submission" date="2012-01" db="EMBL/GenBank/DDBJ databases">
        <title>Complete sequence of Desulfotomaculum gibsoniae DSM 7213.</title>
        <authorList>
            <consortium name="US DOE Joint Genome Institute"/>
            <person name="Lucas S."/>
            <person name="Han J."/>
            <person name="Lapidus A."/>
            <person name="Cheng J.-F."/>
            <person name="Goodwin L."/>
            <person name="Pitluck S."/>
            <person name="Peters L."/>
            <person name="Ovchinnikova G."/>
            <person name="Teshima H."/>
            <person name="Detter J.C."/>
            <person name="Han C."/>
            <person name="Tapia R."/>
            <person name="Land M."/>
            <person name="Hauser L."/>
            <person name="Kyrpides N."/>
            <person name="Ivanova N."/>
            <person name="Pagani I."/>
            <person name="Parshina S."/>
            <person name="Plugge C."/>
            <person name="Muyzer G."/>
            <person name="Kuever J."/>
            <person name="Ivanova A."/>
            <person name="Nazina T."/>
            <person name="Klenk H.-P."/>
            <person name="Brambilla E."/>
            <person name="Spring S."/>
            <person name="Stams A.F."/>
            <person name="Woyke T."/>
        </authorList>
    </citation>
    <scope>NUCLEOTIDE SEQUENCE [LARGE SCALE GENOMIC DNA]</scope>
    <source>
        <strain evidence="4 5">DSM 7213</strain>
    </source>
</reference>
<gene>
    <name evidence="4" type="ORF">Desgi_2022</name>
</gene>
<dbReference type="NCBIfam" id="TIGR00715">
    <property type="entry name" value="precor6x_red"/>
    <property type="match status" value="1"/>
</dbReference>
<dbReference type="PROSITE" id="PS51014">
    <property type="entry name" value="COBK_CBIJ"/>
    <property type="match status" value="1"/>
</dbReference>
<dbReference type="AlphaFoldDB" id="R4KE66"/>
<keyword evidence="3 4" id="KW-0560">Oxidoreductase</keyword>
<dbReference type="InterPro" id="IPR003723">
    <property type="entry name" value="Precorrin-6x_reduct"/>
</dbReference>
<dbReference type="KEGG" id="dgi:Desgi_2022"/>
<comment type="pathway">
    <text evidence="1">Cofactor biosynthesis; adenosylcobalamin biosynthesis.</text>
</comment>
<keyword evidence="5" id="KW-1185">Reference proteome</keyword>
<name>R4KE66_9FIRM</name>
<accession>R4KE66</accession>
<evidence type="ECO:0000313" key="5">
    <source>
        <dbReference type="Proteomes" id="UP000013520"/>
    </source>
</evidence>
<evidence type="ECO:0000256" key="2">
    <source>
        <dbReference type="ARBA" id="ARBA00022573"/>
    </source>
</evidence>
<dbReference type="GO" id="GO:0016994">
    <property type="term" value="F:precorrin-6A reductase activity"/>
    <property type="evidence" value="ECO:0007669"/>
    <property type="project" value="InterPro"/>
</dbReference>
<dbReference type="PANTHER" id="PTHR36925:SF1">
    <property type="entry name" value="COBALT-PRECORRIN-6A REDUCTASE"/>
    <property type="match status" value="1"/>
</dbReference>
<evidence type="ECO:0000313" key="4">
    <source>
        <dbReference type="EMBL" id="AGL01463.1"/>
    </source>
</evidence>
<dbReference type="RefSeq" id="WP_006524557.1">
    <property type="nucleotide sequence ID" value="NC_021184.1"/>
</dbReference>
<evidence type="ECO:0000256" key="3">
    <source>
        <dbReference type="ARBA" id="ARBA00023002"/>
    </source>
</evidence>
<dbReference type="HOGENOM" id="CLU_068627_0_0_9"/>
<dbReference type="PANTHER" id="PTHR36925">
    <property type="entry name" value="COBALT-PRECORRIN-6A REDUCTASE"/>
    <property type="match status" value="1"/>
</dbReference>
<keyword evidence="2" id="KW-0169">Cobalamin biosynthesis</keyword>
<protein>
    <submittedName>
        <fullName evidence="4">Cobalt-precorrin 6A reductase</fullName>
        <ecNumber evidence="4">1.3.1.-</ecNumber>
    </submittedName>
</protein>
<sequence length="257" mass="27144">MILVLGGTSESRQLVTRLAGPGQPLIVCTATPYGGDLLKECRGNAQIITGRLNEDELAGLMVAQNITVLIDMTHPFAELATATAQRACARSGVLYLRFERPSLPLPDHPLVVQVNTYQAAARRAVELASQTVFITTGTKTLPLFAGAAHAAGLRAVARILPDPAGLRLCLDLGIAPEDIVAMQGPFSVDMNKALLTHYKASVLVTKESGPAGGSDTKIKAALDLSIPVVVIKRPPAPAGAISDLDELINQIKITMRQ</sequence>
<dbReference type="GO" id="GO:0009236">
    <property type="term" value="P:cobalamin biosynthetic process"/>
    <property type="evidence" value="ECO:0007669"/>
    <property type="project" value="UniProtKB-UniPathway"/>
</dbReference>
<dbReference type="STRING" id="767817.Desgi_2022"/>
<dbReference type="Pfam" id="PF02571">
    <property type="entry name" value="CbiJ"/>
    <property type="match status" value="1"/>
</dbReference>
<dbReference type="eggNOG" id="COG2099">
    <property type="taxonomic scope" value="Bacteria"/>
</dbReference>
<dbReference type="EC" id="1.3.1.-" evidence="4"/>
<evidence type="ECO:0000256" key="1">
    <source>
        <dbReference type="ARBA" id="ARBA00004953"/>
    </source>
</evidence>
<organism evidence="4 5">
    <name type="scientific">Desulfoscipio gibsoniae DSM 7213</name>
    <dbReference type="NCBI Taxonomy" id="767817"/>
    <lineage>
        <taxon>Bacteria</taxon>
        <taxon>Bacillati</taxon>
        <taxon>Bacillota</taxon>
        <taxon>Clostridia</taxon>
        <taxon>Eubacteriales</taxon>
        <taxon>Desulfallaceae</taxon>
        <taxon>Desulfoscipio</taxon>
    </lineage>
</organism>
<dbReference type="UniPathway" id="UPA00148"/>